<sequence length="230" mass="25550">MKLVASSQQNSAERIEARAAQMYARINELWCEHREDIFGGACGFSILSGPPAHRPPLLVIGANPGFGANDHGPDVEICWPTTSYIGSATWPLAGKLRYIFERAGKGGLLDHALQTNFLFFKSSSLKKESRYRWFNLPGHLRSKLEGICAAELFELISMIEPRLILVLGLDPFDTYATGVDTVLRDRNGKRRLLVKGYIAGLPAVATLHPTGAQVANEDWMRVSDWLRQNV</sequence>
<reference evidence="2" key="1">
    <citation type="journal article" date="2019" name="Int. J. Syst. Evol. Microbiol.">
        <title>The Global Catalogue of Microorganisms (GCM) 10K type strain sequencing project: providing services to taxonomists for standard genome sequencing and annotation.</title>
        <authorList>
            <consortium name="The Broad Institute Genomics Platform"/>
            <consortium name="The Broad Institute Genome Sequencing Center for Infectious Disease"/>
            <person name="Wu L."/>
            <person name="Ma J."/>
        </authorList>
    </citation>
    <scope>NUCLEOTIDE SEQUENCE [LARGE SCALE GENOMIC DNA]</scope>
    <source>
        <strain evidence="2">CGMCC 1.16275</strain>
    </source>
</reference>
<comment type="caution">
    <text evidence="1">The sequence shown here is derived from an EMBL/GenBank/DDBJ whole genome shotgun (WGS) entry which is preliminary data.</text>
</comment>
<proteinExistence type="predicted"/>
<dbReference type="Proteomes" id="UP001597115">
    <property type="component" value="Unassembled WGS sequence"/>
</dbReference>
<protein>
    <recommendedName>
        <fullName evidence="3">Uracil DNA glycosylase superfamily protein</fullName>
    </recommendedName>
</protein>
<evidence type="ECO:0000313" key="2">
    <source>
        <dbReference type="Proteomes" id="UP001597115"/>
    </source>
</evidence>
<dbReference type="EMBL" id="JBHUDY010000002">
    <property type="protein sequence ID" value="MFD1612768.1"/>
    <property type="molecule type" value="Genomic_DNA"/>
</dbReference>
<evidence type="ECO:0000313" key="1">
    <source>
        <dbReference type="EMBL" id="MFD1612768.1"/>
    </source>
</evidence>
<gene>
    <name evidence="1" type="ORF">ACFSCW_13250</name>
</gene>
<organism evidence="1 2">
    <name type="scientific">Sphingomonas tabacisoli</name>
    <dbReference type="NCBI Taxonomy" id="2249466"/>
    <lineage>
        <taxon>Bacteria</taxon>
        <taxon>Pseudomonadati</taxon>
        <taxon>Pseudomonadota</taxon>
        <taxon>Alphaproteobacteria</taxon>
        <taxon>Sphingomonadales</taxon>
        <taxon>Sphingomonadaceae</taxon>
        <taxon>Sphingomonas</taxon>
    </lineage>
</organism>
<keyword evidence="2" id="KW-1185">Reference proteome</keyword>
<dbReference type="RefSeq" id="WP_380890179.1">
    <property type="nucleotide sequence ID" value="NZ_JBHUDY010000002.1"/>
</dbReference>
<accession>A0ABW4I5U1</accession>
<evidence type="ECO:0008006" key="3">
    <source>
        <dbReference type="Google" id="ProtNLM"/>
    </source>
</evidence>
<name>A0ABW4I5U1_9SPHN</name>